<sequence length="686" mass="74973">MSAFERVMYALRDHGEHVIHRGGAARTRGLCHDGDAPDTVSISIGKDKQVLICCHKDCPTEDFVTPIGLTMADLFDEPKAKGSTLGQIVKTWTYKRVDGSVVQYVHKYMPKGFRPELPNGEQKHPPKEERVLLYLPEVRAQAEAGGVITLCEGEKDADAANKAGAVATTMPGGTGMGWQERYTDMLRGAQEVRIVADDDAKGEGIKHARKVAASLGRAGISWRIYLPAAGNDLSDHLATGATLNDLIEVRDDDEAPSEEPIEETEPDALDPENTSSEEYFQACVERMLSELLDTDGLDGIPPLEPLVGDLLAMNTIARAVGPSGTFKSFVLLDMAGHVGTGMKWHGQYVKQGLVVYLVAEGEQGIRKRVRAWEQHHGMRMDNVRFLPRPVQAMSSDWDVLIEVLRRLQPVLVIVDTQARVTLGVEENSNTEMGRIVDRFDKLRLDTGACVAIVHHTGHVGEHGRGASAVKGALQSELHVSRKGDKIPNTILTIKSGKQKDEDQDGDFQFGLKKISLDGEYKPDGRPVTSLVLVSLDVPQDDGPRPAPEGSVEWIVQQLDQANVPNDYGRRRLRTECQRLAFQVRDEKLQEVANIRRARSDDRFPDRFPDLGGETVPGAGTATDGTAGQTGSAPVGNRKEPRSPAPVVPSSPLGREPVVQEGPMCSVCHTRLDTDWAALGHDRHVGC</sequence>
<accession>A0AAU1I3T4</accession>
<feature type="region of interest" description="Disordered" evidence="1">
    <location>
        <begin position="600"/>
        <end position="657"/>
    </location>
</feature>
<reference evidence="2" key="1">
    <citation type="submission" date="2022-10" db="EMBL/GenBank/DDBJ databases">
        <title>The complete genomes of actinobacterial strains from the NBC collection.</title>
        <authorList>
            <person name="Joergensen T.S."/>
            <person name="Alvarez Arevalo M."/>
            <person name="Sterndorff E.B."/>
            <person name="Faurdal D."/>
            <person name="Vuksanovic O."/>
            <person name="Mourched A.-S."/>
            <person name="Charusanti P."/>
            <person name="Shaw S."/>
            <person name="Blin K."/>
            <person name="Weber T."/>
        </authorList>
    </citation>
    <scope>NUCLEOTIDE SEQUENCE</scope>
    <source>
        <strain evidence="2">NBC 00180</strain>
    </source>
</reference>
<dbReference type="SUPFAM" id="SSF52540">
    <property type="entry name" value="P-loop containing nucleoside triphosphate hydrolases"/>
    <property type="match status" value="1"/>
</dbReference>
<dbReference type="AlphaFoldDB" id="A0AAU1I3T4"/>
<feature type="region of interest" description="Disordered" evidence="1">
    <location>
        <begin position="252"/>
        <end position="274"/>
    </location>
</feature>
<gene>
    <name evidence="2" type="ORF">OG477_26905</name>
</gene>
<dbReference type="CDD" id="cd01029">
    <property type="entry name" value="TOPRIM_primases"/>
    <property type="match status" value="1"/>
</dbReference>
<dbReference type="Gene3D" id="3.40.1360.10">
    <property type="match status" value="1"/>
</dbReference>
<feature type="compositionally biased region" description="Low complexity" evidence="1">
    <location>
        <begin position="617"/>
        <end position="632"/>
    </location>
</feature>
<proteinExistence type="predicted"/>
<organism evidence="2">
    <name type="scientific">Streptomyces sp. NBC_00180</name>
    <dbReference type="NCBI Taxonomy" id="2903632"/>
    <lineage>
        <taxon>Bacteria</taxon>
        <taxon>Bacillati</taxon>
        <taxon>Actinomycetota</taxon>
        <taxon>Actinomycetes</taxon>
        <taxon>Kitasatosporales</taxon>
        <taxon>Streptomycetaceae</taxon>
        <taxon>Streptomyces</taxon>
    </lineage>
</organism>
<dbReference type="InterPro" id="IPR034154">
    <property type="entry name" value="TOPRIM_DnaG/twinkle"/>
</dbReference>
<feature type="compositionally biased region" description="Acidic residues" evidence="1">
    <location>
        <begin position="252"/>
        <end position="270"/>
    </location>
</feature>
<dbReference type="Gene3D" id="3.40.50.300">
    <property type="entry name" value="P-loop containing nucleotide triphosphate hydrolases"/>
    <property type="match status" value="1"/>
</dbReference>
<evidence type="ECO:0000256" key="1">
    <source>
        <dbReference type="SAM" id="MobiDB-lite"/>
    </source>
</evidence>
<dbReference type="Pfam" id="PF13481">
    <property type="entry name" value="AAA_25"/>
    <property type="match status" value="1"/>
</dbReference>
<dbReference type="EMBL" id="CP108140">
    <property type="protein sequence ID" value="WTP88755.1"/>
    <property type="molecule type" value="Genomic_DNA"/>
</dbReference>
<protein>
    <submittedName>
        <fullName evidence="2">AAA family ATPase</fullName>
    </submittedName>
</protein>
<dbReference type="InterPro" id="IPR027417">
    <property type="entry name" value="P-loop_NTPase"/>
</dbReference>
<name>A0AAU1I3T4_9ACTN</name>
<evidence type="ECO:0000313" key="2">
    <source>
        <dbReference type="EMBL" id="WTP88755.1"/>
    </source>
</evidence>